<comment type="caution">
    <text evidence="3">The sequence shown here is derived from an EMBL/GenBank/DDBJ whole genome shotgun (WGS) entry which is preliminary data.</text>
</comment>
<keyword evidence="4" id="KW-1185">Reference proteome</keyword>
<dbReference type="PROSITE" id="PS51318">
    <property type="entry name" value="TAT"/>
    <property type="match status" value="1"/>
</dbReference>
<dbReference type="PROSITE" id="PS51257">
    <property type="entry name" value="PROKAR_LIPOPROTEIN"/>
    <property type="match status" value="1"/>
</dbReference>
<dbReference type="PANTHER" id="PTHR30024">
    <property type="entry name" value="ALIPHATIC SULFONATES-BINDING PROTEIN-RELATED"/>
    <property type="match status" value="1"/>
</dbReference>
<sequence>MKSTSNRRAFERRSFLSLVGGASLALAGCAGANRTASAAVPAEALPSGAPPPGTRLAIASRPTQLQLAGSGLAHRLTFTVAQWPNLGAGPDIIQGFRAHSIDLADNAGIPPLQAAAIGVANRIVAVQVRNSPLYEFATAPGSGIANAGDFAGKRIAFSQGQAQGVVVLRALKERGMSVQDVTLVALPSTQFLTALQSRQVDVAPLGEPTLTKYLDQYAKDGARAVRTDVLDLLNVLWAPTDVLADPAKAAAVRDFVPLWAKGAVWAWEHEQAWIDAYYVKDQGVTASDGKRIVSSLGKPVFPASWAKAVAWEEETSELLTAGGFIPKTDAGALFDHRFEHLAAAAVPATYREA</sequence>
<keyword evidence="1" id="KW-0732">Signal</keyword>
<feature type="chain" id="PRO_5039246916" evidence="1">
    <location>
        <begin position="33"/>
        <end position="353"/>
    </location>
</feature>
<feature type="domain" description="SsuA/THI5-like" evidence="2">
    <location>
        <begin position="127"/>
        <end position="269"/>
    </location>
</feature>
<organism evidence="3 4">
    <name type="scientific">Streptomyces montanisoli</name>
    <dbReference type="NCBI Taxonomy" id="2798581"/>
    <lineage>
        <taxon>Bacteria</taxon>
        <taxon>Bacillati</taxon>
        <taxon>Actinomycetota</taxon>
        <taxon>Actinomycetes</taxon>
        <taxon>Kitasatosporales</taxon>
        <taxon>Streptomycetaceae</taxon>
        <taxon>Streptomyces</taxon>
    </lineage>
</organism>
<proteinExistence type="predicted"/>
<dbReference type="Proteomes" id="UP000670475">
    <property type="component" value="Unassembled WGS sequence"/>
</dbReference>
<accession>A0A940MHK2</accession>
<dbReference type="EMBL" id="JAGIQL010000148">
    <property type="protein sequence ID" value="MBP0460978.1"/>
    <property type="molecule type" value="Genomic_DNA"/>
</dbReference>
<dbReference type="AlphaFoldDB" id="A0A940MHK2"/>
<name>A0A940MHK2_9ACTN</name>
<dbReference type="Gene3D" id="3.40.190.10">
    <property type="entry name" value="Periplasmic binding protein-like II"/>
    <property type="match status" value="2"/>
</dbReference>
<evidence type="ECO:0000259" key="2">
    <source>
        <dbReference type="Pfam" id="PF09084"/>
    </source>
</evidence>
<evidence type="ECO:0000313" key="4">
    <source>
        <dbReference type="Proteomes" id="UP000670475"/>
    </source>
</evidence>
<dbReference type="SUPFAM" id="SSF53850">
    <property type="entry name" value="Periplasmic binding protein-like II"/>
    <property type="match status" value="1"/>
</dbReference>
<gene>
    <name evidence="3" type="ORF">JFN87_26445</name>
</gene>
<evidence type="ECO:0000313" key="3">
    <source>
        <dbReference type="EMBL" id="MBP0460978.1"/>
    </source>
</evidence>
<feature type="signal peptide" evidence="1">
    <location>
        <begin position="1"/>
        <end position="32"/>
    </location>
</feature>
<dbReference type="InterPro" id="IPR015168">
    <property type="entry name" value="SsuA/THI5"/>
</dbReference>
<protein>
    <submittedName>
        <fullName evidence="3">ABC transporter substrate-binding protein</fullName>
    </submittedName>
</protein>
<dbReference type="InterPro" id="IPR006311">
    <property type="entry name" value="TAT_signal"/>
</dbReference>
<dbReference type="Pfam" id="PF09084">
    <property type="entry name" value="NMT1"/>
    <property type="match status" value="1"/>
</dbReference>
<evidence type="ECO:0000256" key="1">
    <source>
        <dbReference type="SAM" id="SignalP"/>
    </source>
</evidence>
<dbReference type="RefSeq" id="WP_209343847.1">
    <property type="nucleotide sequence ID" value="NZ_JAGIQL010000148.1"/>
</dbReference>
<reference evidence="3" key="1">
    <citation type="submission" date="2021-03" db="EMBL/GenBank/DDBJ databases">
        <title>Whole genome sequence of Streptomyces bomunensis MMS17-BM035.</title>
        <authorList>
            <person name="Lee J.H."/>
        </authorList>
    </citation>
    <scope>NUCLEOTIDE SEQUENCE</scope>
    <source>
        <strain evidence="3">MMS17-BM035</strain>
    </source>
</reference>